<dbReference type="PANTHER" id="PTHR33112">
    <property type="entry name" value="DOMAIN PROTEIN, PUTATIVE-RELATED"/>
    <property type="match status" value="1"/>
</dbReference>
<accession>A0AAX6MI99</accession>
<evidence type="ECO:0000313" key="3">
    <source>
        <dbReference type="Proteomes" id="UP001369815"/>
    </source>
</evidence>
<feature type="non-terminal residue" evidence="2">
    <location>
        <position position="676"/>
    </location>
</feature>
<dbReference type="AlphaFoldDB" id="A0AAX6MI99"/>
<name>A0AAX6MI99_9PEZI</name>
<dbReference type="EMBL" id="JBANMG010000006">
    <property type="protein sequence ID" value="KAK6951891.1"/>
    <property type="molecule type" value="Genomic_DNA"/>
</dbReference>
<sequence length="676" mass="76283">MAGCRLHKNSPKLLEFNIGGFDLMEIFCWLCDTSDEPPCLRCVMILEAMLCCEPGLVEDYSGIPWDSITIQITKFNRLERVNVFNVTPLVTSEQVRKLVSFDVIERPPGIAPCEMDIAKSPEVDNFLVETMWAGISETWDVLEDSRMKEAFDRAAGWLSYCMKHDEPCNPPDKTFVPHRLLYVGSNDGVEPFLIEPTEPTAYACLSYCWGNDVEDVLRTTTSNLNDHYKEVSFSSMPGSVQDAVRVCRGLGLMHLWVDSICIVQDDYDAWYQDAFMMDQFYLNAQVTISALEPSGCKTGFLGKQKYGLPGWQHTIKLPGGLEEFIIRPGVDQTGGFSLDKRGWCLQETLLSRRRLCFDGNEMSWECLCRKVCECGHYIWPKFGSVEKRDEFNAAQFGALLQGIASESTSAQKIRAYNLGVSERHRDWLTGTRGTHHVEGGPGRIYDLWRNVASNYSRRTVSRRSDKLVALTGLANIMRKADKDKINAENGYLAGLWKTELHFDLAWRVAAFKPRPILSPYEESDVVKQEHRFPSWSWASCDGVISYDDYISPWLDWAGGFPPGLSVIDKCLVKGVEGIAEDGTPSVEGGRLSLEGALLPVELVIFGEYIHPNYSFTPVREADVYPFRLGIPRNDMPDISAFVRPGTLYSARVYLDEHADSTISKEEPHASCWTEGR</sequence>
<reference evidence="2 3" key="1">
    <citation type="journal article" date="2024" name="Front Chem Biol">
        <title>Unveiling the potential of Daldinia eschscholtzii MFLUCC 19-0629 through bioactivity and bioinformatics studies for enhanced sustainable agriculture production.</title>
        <authorList>
            <person name="Brooks S."/>
            <person name="Weaver J.A."/>
            <person name="Klomchit A."/>
            <person name="Alharthi S.A."/>
            <person name="Onlamun T."/>
            <person name="Nurani R."/>
            <person name="Vong T.K."/>
            <person name="Alberti F."/>
            <person name="Greco C."/>
        </authorList>
    </citation>
    <scope>NUCLEOTIDE SEQUENCE [LARGE SCALE GENOMIC DNA]</scope>
    <source>
        <strain evidence="2">MFLUCC 19-0629</strain>
    </source>
</reference>
<dbReference type="InterPro" id="IPR010730">
    <property type="entry name" value="HET"/>
</dbReference>
<dbReference type="Proteomes" id="UP001369815">
    <property type="component" value="Unassembled WGS sequence"/>
</dbReference>
<comment type="caution">
    <text evidence="2">The sequence shown here is derived from an EMBL/GenBank/DDBJ whole genome shotgun (WGS) entry which is preliminary data.</text>
</comment>
<proteinExistence type="predicted"/>
<dbReference type="Pfam" id="PF06985">
    <property type="entry name" value="HET"/>
    <property type="match status" value="1"/>
</dbReference>
<organism evidence="2 3">
    <name type="scientific">Daldinia eschscholtzii</name>
    <dbReference type="NCBI Taxonomy" id="292717"/>
    <lineage>
        <taxon>Eukaryota</taxon>
        <taxon>Fungi</taxon>
        <taxon>Dikarya</taxon>
        <taxon>Ascomycota</taxon>
        <taxon>Pezizomycotina</taxon>
        <taxon>Sordariomycetes</taxon>
        <taxon>Xylariomycetidae</taxon>
        <taxon>Xylariales</taxon>
        <taxon>Hypoxylaceae</taxon>
        <taxon>Daldinia</taxon>
    </lineage>
</organism>
<dbReference type="PANTHER" id="PTHR33112:SF15">
    <property type="entry name" value="HETEROKARYON INCOMPATIBILITY DOMAIN-CONTAINING PROTEIN"/>
    <property type="match status" value="1"/>
</dbReference>
<evidence type="ECO:0000313" key="2">
    <source>
        <dbReference type="EMBL" id="KAK6951891.1"/>
    </source>
</evidence>
<keyword evidence="3" id="KW-1185">Reference proteome</keyword>
<gene>
    <name evidence="2" type="ORF">Daesc_006416</name>
</gene>
<evidence type="ECO:0000259" key="1">
    <source>
        <dbReference type="Pfam" id="PF06985"/>
    </source>
</evidence>
<feature type="domain" description="Heterokaryon incompatibility" evidence="1">
    <location>
        <begin position="202"/>
        <end position="347"/>
    </location>
</feature>
<protein>
    <recommendedName>
        <fullName evidence="1">Heterokaryon incompatibility domain-containing protein</fullName>
    </recommendedName>
</protein>